<comment type="similarity">
    <text evidence="2">Belongs to the LipB family.</text>
</comment>
<evidence type="ECO:0000313" key="9">
    <source>
        <dbReference type="Proteomes" id="UP001375240"/>
    </source>
</evidence>
<evidence type="ECO:0000313" key="8">
    <source>
        <dbReference type="EMBL" id="KAK6353446.1"/>
    </source>
</evidence>
<dbReference type="GO" id="GO:0009249">
    <property type="term" value="P:protein lipoylation"/>
    <property type="evidence" value="ECO:0007669"/>
    <property type="project" value="InterPro"/>
</dbReference>
<feature type="compositionally biased region" description="Acidic residues" evidence="6">
    <location>
        <begin position="372"/>
        <end position="413"/>
    </location>
</feature>
<sequence length="470" mass="52424">MPSLHHLNLPLYHYGVASKLQSILFRLHLLYKAQQSRAPSTSGNSNAPIPLLPAPPPPYLITAEFHPTYTFGRRERLSEPPKSLLEMAAEHAVTFAYAPRGGQTTFHGPGQLVAYPIIDLRQYNFTPRSYICFLEKTIINVLAREKYGIKGFTTDQPGVWTAHDRKIASVGVNLRRWVSSHGFALNVNPDLAMFEEIVPCGLDGVQMWSMEREMFERPSQTRANGTLDNTVERMDVPKVERATVGGVRRDVVDQLVEGLGCSDCKEVTVEEVVDLGKRYGIQEDDDVDILEADDVLRIACEGRKKQMEWSRKSSQPPTLEELMRTPPPRIYIPLVEIMEKGVELSRQERPLIDYDDDDENRENESNPYRTDEDGDESSDEDSGSEDSSDSDSDSEDSSDSDSSDSDSDSDEEQSTTTSTDDTDTTVDVPPKSPARGHRRSNTAAPVDEHSMSRDAAAGERVDAPDTKDGK</sequence>
<evidence type="ECO:0000256" key="4">
    <source>
        <dbReference type="ARBA" id="ARBA00022679"/>
    </source>
</evidence>
<feature type="domain" description="BPL/LPL catalytic" evidence="7">
    <location>
        <begin position="54"/>
        <end position="263"/>
    </location>
</feature>
<gene>
    <name evidence="8" type="ORF">TWF696_005410</name>
</gene>
<dbReference type="Proteomes" id="UP001375240">
    <property type="component" value="Unassembled WGS sequence"/>
</dbReference>
<dbReference type="InterPro" id="IPR004143">
    <property type="entry name" value="BPL_LPL_catalytic"/>
</dbReference>
<comment type="pathway">
    <text evidence="1">Protein modification; protein lipoylation via endogenous pathway; protein N(6)-(lipoyl)lysine from octanoyl-[acyl-carrier-protein]: step 1/2.</text>
</comment>
<reference evidence="8 9" key="1">
    <citation type="submission" date="2019-10" db="EMBL/GenBank/DDBJ databases">
        <authorList>
            <person name="Palmer J.M."/>
        </authorList>
    </citation>
    <scope>NUCLEOTIDE SEQUENCE [LARGE SCALE GENOMIC DNA]</scope>
    <source>
        <strain evidence="8 9">TWF696</strain>
    </source>
</reference>
<dbReference type="EMBL" id="JAVHNQ010000003">
    <property type="protein sequence ID" value="KAK6353446.1"/>
    <property type="molecule type" value="Genomic_DNA"/>
</dbReference>
<proteinExistence type="inferred from homology"/>
<protein>
    <recommendedName>
        <fullName evidence="3">lipoyl(octanoyl) transferase</fullName>
        <ecNumber evidence="3">2.3.1.181</ecNumber>
    </recommendedName>
</protein>
<keyword evidence="5" id="KW-0012">Acyltransferase</keyword>
<dbReference type="InterPro" id="IPR045864">
    <property type="entry name" value="aa-tRNA-synth_II/BPL/LPL"/>
</dbReference>
<feature type="region of interest" description="Disordered" evidence="6">
    <location>
        <begin position="347"/>
        <end position="470"/>
    </location>
</feature>
<evidence type="ECO:0000256" key="3">
    <source>
        <dbReference type="ARBA" id="ARBA00012334"/>
    </source>
</evidence>
<feature type="compositionally biased region" description="Basic and acidic residues" evidence="6">
    <location>
        <begin position="446"/>
        <end position="470"/>
    </location>
</feature>
<evidence type="ECO:0000259" key="7">
    <source>
        <dbReference type="PROSITE" id="PS51733"/>
    </source>
</evidence>
<evidence type="ECO:0000256" key="1">
    <source>
        <dbReference type="ARBA" id="ARBA00004821"/>
    </source>
</evidence>
<keyword evidence="9" id="KW-1185">Reference proteome</keyword>
<dbReference type="GO" id="GO:0033819">
    <property type="term" value="F:lipoyl(octanoyl) transferase activity"/>
    <property type="evidence" value="ECO:0007669"/>
    <property type="project" value="UniProtKB-EC"/>
</dbReference>
<dbReference type="NCBIfam" id="TIGR00214">
    <property type="entry name" value="lipB"/>
    <property type="match status" value="1"/>
</dbReference>
<organism evidence="8 9">
    <name type="scientific">Orbilia brochopaga</name>
    <dbReference type="NCBI Taxonomy" id="3140254"/>
    <lineage>
        <taxon>Eukaryota</taxon>
        <taxon>Fungi</taxon>
        <taxon>Dikarya</taxon>
        <taxon>Ascomycota</taxon>
        <taxon>Pezizomycotina</taxon>
        <taxon>Orbiliomycetes</taxon>
        <taxon>Orbiliales</taxon>
        <taxon>Orbiliaceae</taxon>
        <taxon>Orbilia</taxon>
    </lineage>
</organism>
<dbReference type="PROSITE" id="PS01313">
    <property type="entry name" value="LIPB"/>
    <property type="match status" value="1"/>
</dbReference>
<dbReference type="Pfam" id="PF21948">
    <property type="entry name" value="LplA-B_cat"/>
    <property type="match status" value="1"/>
</dbReference>
<evidence type="ECO:0000256" key="2">
    <source>
        <dbReference type="ARBA" id="ARBA00007907"/>
    </source>
</evidence>
<accession>A0AAV9V790</accession>
<dbReference type="InterPro" id="IPR020605">
    <property type="entry name" value="Octanoyltransferase_CS"/>
</dbReference>
<dbReference type="Gene3D" id="3.30.930.10">
    <property type="entry name" value="Bira Bifunctional Protein, Domain 2"/>
    <property type="match status" value="1"/>
</dbReference>
<evidence type="ECO:0000256" key="6">
    <source>
        <dbReference type="SAM" id="MobiDB-lite"/>
    </source>
</evidence>
<dbReference type="PANTHER" id="PTHR10993">
    <property type="entry name" value="OCTANOYLTRANSFERASE"/>
    <property type="match status" value="1"/>
</dbReference>
<dbReference type="InterPro" id="IPR000544">
    <property type="entry name" value="Octanoyltransferase"/>
</dbReference>
<dbReference type="PROSITE" id="PS51733">
    <property type="entry name" value="BPL_LPL_CATALYTIC"/>
    <property type="match status" value="1"/>
</dbReference>
<dbReference type="PANTHER" id="PTHR10993:SF7">
    <property type="entry name" value="LIPOYLTRANSFERASE 2, MITOCHONDRIAL-RELATED"/>
    <property type="match status" value="1"/>
</dbReference>
<name>A0AAV9V790_9PEZI</name>
<evidence type="ECO:0000256" key="5">
    <source>
        <dbReference type="ARBA" id="ARBA00023315"/>
    </source>
</evidence>
<keyword evidence="4" id="KW-0808">Transferase</keyword>
<comment type="caution">
    <text evidence="8">The sequence shown here is derived from an EMBL/GenBank/DDBJ whole genome shotgun (WGS) entry which is preliminary data.</text>
</comment>
<dbReference type="EC" id="2.3.1.181" evidence="3"/>
<dbReference type="SUPFAM" id="SSF55681">
    <property type="entry name" value="Class II aaRS and biotin synthetases"/>
    <property type="match status" value="1"/>
</dbReference>
<dbReference type="AlphaFoldDB" id="A0AAV9V790"/>